<feature type="region of interest" description="Disordered" evidence="1">
    <location>
        <begin position="1"/>
        <end position="33"/>
    </location>
</feature>
<feature type="region of interest" description="Disordered" evidence="1">
    <location>
        <begin position="403"/>
        <end position="427"/>
    </location>
</feature>
<feature type="region of interest" description="Disordered" evidence="1">
    <location>
        <begin position="108"/>
        <end position="140"/>
    </location>
</feature>
<feature type="region of interest" description="Disordered" evidence="1">
    <location>
        <begin position="567"/>
        <end position="629"/>
    </location>
</feature>
<protein>
    <submittedName>
        <fullName evidence="2">Uncharacterized protein</fullName>
    </submittedName>
</protein>
<dbReference type="EMBL" id="ML769547">
    <property type="protein sequence ID" value="KAE9394569.1"/>
    <property type="molecule type" value="Genomic_DNA"/>
</dbReference>
<sequence length="629" mass="69095">MADNSTNPSSSLAGPANPASIAMRNAPAPSRSTRVWDSGVMHLRGLSSNSSSRISANTATYMDHFHGTIDQYRRLQPSSNRAQDSTGNSPPEPIRSYNLYCSTCHPSSSNESKKSFLPSRTCYPEQSSVSRRPSSNGTLLHTRAIQHSDKGRRFWKSKPRGIQKAVVPLDEEYFTHAHVFHCGDDPKIHVRRSCGCTREGIGCANCGSPLGTKTTYCTAATEHSHAAGLSQRLSFEERISAARLQTSMRNVEGGTHFSHGEILTLANQSVFDDMYPQSMCMSSSSSRSSTTSDECFTFFPDAVVPIAAALLSLPPVGVTPFASGRRFVSVRIDDEDMEVVNPRALQGDSEPPPSFPLPSIPRSSPRVSTSSSRAQMTASDAAQLVSWAQARESVAQQLADLDPLSPELNNPIDDMPPLQEFSDSDSENENIRYQDWVDSEDEDDVDLWLSSRVRDRNGNLPRPRSRTMDLPLPPRSNSMPVPQGLPSVALSDTFRPLASATPNAVQQQQPLRGLVGNQSVFARNLMTIERHVADSQRRRINEITNRTTALSSYGQFQRWLHLPYTSGQEPRREANSNGSPLSNEDISALFDSTERDLLPSLREGNSATASYNDEPPRTYDGAETETDGD</sequence>
<evidence type="ECO:0000313" key="2">
    <source>
        <dbReference type="EMBL" id="KAE9394569.1"/>
    </source>
</evidence>
<feature type="region of interest" description="Disordered" evidence="1">
    <location>
        <begin position="343"/>
        <end position="375"/>
    </location>
</feature>
<organism evidence="2 3">
    <name type="scientific">Gymnopus androsaceus JB14</name>
    <dbReference type="NCBI Taxonomy" id="1447944"/>
    <lineage>
        <taxon>Eukaryota</taxon>
        <taxon>Fungi</taxon>
        <taxon>Dikarya</taxon>
        <taxon>Basidiomycota</taxon>
        <taxon>Agaricomycotina</taxon>
        <taxon>Agaricomycetes</taxon>
        <taxon>Agaricomycetidae</taxon>
        <taxon>Agaricales</taxon>
        <taxon>Marasmiineae</taxon>
        <taxon>Omphalotaceae</taxon>
        <taxon>Gymnopus</taxon>
    </lineage>
</organism>
<proteinExistence type="predicted"/>
<dbReference type="OrthoDB" id="3270840at2759"/>
<dbReference type="AlphaFoldDB" id="A0A6A4H8K2"/>
<keyword evidence="3" id="KW-1185">Reference proteome</keyword>
<feature type="compositionally biased region" description="Pro residues" evidence="1">
    <location>
        <begin position="350"/>
        <end position="359"/>
    </location>
</feature>
<dbReference type="Proteomes" id="UP000799118">
    <property type="component" value="Unassembled WGS sequence"/>
</dbReference>
<feature type="compositionally biased region" description="Polar residues" evidence="1">
    <location>
        <begin position="575"/>
        <end position="585"/>
    </location>
</feature>
<evidence type="ECO:0000313" key="3">
    <source>
        <dbReference type="Proteomes" id="UP000799118"/>
    </source>
</evidence>
<gene>
    <name evidence="2" type="ORF">BT96DRAFT_923428</name>
</gene>
<name>A0A6A4H8K2_9AGAR</name>
<feature type="compositionally biased region" description="Low complexity" evidence="1">
    <location>
        <begin position="360"/>
        <end position="373"/>
    </location>
</feature>
<reference evidence="2" key="1">
    <citation type="journal article" date="2019" name="Environ. Microbiol.">
        <title>Fungal ecological strategies reflected in gene transcription - a case study of two litter decomposers.</title>
        <authorList>
            <person name="Barbi F."/>
            <person name="Kohler A."/>
            <person name="Barry K."/>
            <person name="Baskaran P."/>
            <person name="Daum C."/>
            <person name="Fauchery L."/>
            <person name="Ihrmark K."/>
            <person name="Kuo A."/>
            <person name="LaButti K."/>
            <person name="Lipzen A."/>
            <person name="Morin E."/>
            <person name="Grigoriev I.V."/>
            <person name="Henrissat B."/>
            <person name="Lindahl B."/>
            <person name="Martin F."/>
        </authorList>
    </citation>
    <scope>NUCLEOTIDE SEQUENCE</scope>
    <source>
        <strain evidence="2">JB14</strain>
    </source>
</reference>
<feature type="compositionally biased region" description="Polar residues" evidence="1">
    <location>
        <begin position="1"/>
        <end position="12"/>
    </location>
</feature>
<accession>A0A6A4H8K2</accession>
<evidence type="ECO:0000256" key="1">
    <source>
        <dbReference type="SAM" id="MobiDB-lite"/>
    </source>
</evidence>
<feature type="region of interest" description="Disordered" evidence="1">
    <location>
        <begin position="455"/>
        <end position="476"/>
    </location>
</feature>
<feature type="compositionally biased region" description="Polar residues" evidence="1">
    <location>
        <begin position="124"/>
        <end position="139"/>
    </location>
</feature>